<dbReference type="VEuPathDB" id="VectorBase:MDOA001213"/>
<dbReference type="Proteomes" id="UP001652621">
    <property type="component" value="Unplaced"/>
</dbReference>
<dbReference type="AlphaFoldDB" id="A0A1I8M4R6"/>
<dbReference type="GeneID" id="101901579"/>
<dbReference type="KEGG" id="mde:101901579"/>
<protein>
    <submittedName>
        <fullName evidence="3">Uncharacterized protein LOC101901579</fullName>
    </submittedName>
</protein>
<dbReference type="PROSITE" id="PS50007">
    <property type="entry name" value="PIPLC_X_DOMAIN"/>
    <property type="match status" value="1"/>
</dbReference>
<dbReference type="VEuPathDB" id="VectorBase:MDOMA2_019293"/>
<gene>
    <name evidence="1" type="primary">101901579</name>
    <name evidence="3" type="synonym">LOC101901579</name>
</gene>
<reference evidence="3" key="2">
    <citation type="submission" date="2025-04" db="UniProtKB">
        <authorList>
            <consortium name="RefSeq"/>
        </authorList>
    </citation>
    <scope>IDENTIFICATION</scope>
    <source>
        <strain evidence="3">Aabys</strain>
    </source>
</reference>
<dbReference type="EnsemblMetazoa" id="MDOA001213-RA">
    <property type="protein sequence ID" value="MDOA001213-PA"/>
    <property type="gene ID" value="MDOA001213"/>
</dbReference>
<keyword evidence="2" id="KW-1185">Reference proteome</keyword>
<dbReference type="OrthoDB" id="425619at2759"/>
<proteinExistence type="predicted"/>
<reference evidence="1" key="1">
    <citation type="submission" date="2020-05" db="UniProtKB">
        <authorList>
            <consortium name="EnsemblMetazoa"/>
        </authorList>
    </citation>
    <scope>IDENTIFICATION</scope>
    <source>
        <strain evidence="1">Aabys</strain>
    </source>
</reference>
<organism evidence="1">
    <name type="scientific">Musca domestica</name>
    <name type="common">House fly</name>
    <dbReference type="NCBI Taxonomy" id="7370"/>
    <lineage>
        <taxon>Eukaryota</taxon>
        <taxon>Metazoa</taxon>
        <taxon>Ecdysozoa</taxon>
        <taxon>Arthropoda</taxon>
        <taxon>Hexapoda</taxon>
        <taxon>Insecta</taxon>
        <taxon>Pterygota</taxon>
        <taxon>Neoptera</taxon>
        <taxon>Endopterygota</taxon>
        <taxon>Diptera</taxon>
        <taxon>Brachycera</taxon>
        <taxon>Muscomorpha</taxon>
        <taxon>Muscoidea</taxon>
        <taxon>Muscidae</taxon>
        <taxon>Musca</taxon>
    </lineage>
</organism>
<dbReference type="RefSeq" id="XP_005181529.1">
    <property type="nucleotide sequence ID" value="XM_005181472.3"/>
</dbReference>
<name>A0A1I8M4R6_MUSDO</name>
<evidence type="ECO:0000313" key="2">
    <source>
        <dbReference type="Proteomes" id="UP001652621"/>
    </source>
</evidence>
<sequence>MSQMVQMTTEQLEHLIKSLRASSATEIAGAVAELASRPKVAGSSMCDCPYRYGGERDREIVEEFILSTQTYKDIQAIGDEEALKGLPLLFYDCASTWWQGVRYHIASWQDALESLRNHFAPPRPAYQIYLEFFEEKQDDVTSCDRFLDKKRAILAQLPRGRHNEETELDLLYGLMHLKYRKLIARDDFETFDELLEKCRIVEYNMREDPKEKKKLCSYCKFHGHTVENCRKLEKDEYDAVR</sequence>
<evidence type="ECO:0000313" key="3">
    <source>
        <dbReference type="RefSeq" id="XP_005181529.1"/>
    </source>
</evidence>
<evidence type="ECO:0000313" key="1">
    <source>
        <dbReference type="EnsemblMetazoa" id="MDOA001213-PA"/>
    </source>
</evidence>
<dbReference type="eggNOG" id="ENOG502SQYT">
    <property type="taxonomic scope" value="Eukaryota"/>
</dbReference>
<accession>A0A1I8M4R6</accession>